<reference evidence="1 2" key="1">
    <citation type="submission" date="2023-11" db="EMBL/GenBank/DDBJ databases">
        <title>Peredibacter starrii A3.12.</title>
        <authorList>
            <person name="Mitchell R.J."/>
        </authorList>
    </citation>
    <scope>NUCLEOTIDE SEQUENCE [LARGE SCALE GENOMIC DNA]</scope>
    <source>
        <strain evidence="1 2">A3.12</strain>
    </source>
</reference>
<protein>
    <submittedName>
        <fullName evidence="1">Uncharacterized protein</fullName>
    </submittedName>
</protein>
<keyword evidence="2" id="KW-1185">Reference proteome</keyword>
<dbReference type="RefSeq" id="WP_321391308.1">
    <property type="nucleotide sequence ID" value="NZ_CP139487.1"/>
</dbReference>
<dbReference type="Proteomes" id="UP001324634">
    <property type="component" value="Chromosome"/>
</dbReference>
<organism evidence="1 2">
    <name type="scientific">Peredibacter starrii</name>
    <dbReference type="NCBI Taxonomy" id="28202"/>
    <lineage>
        <taxon>Bacteria</taxon>
        <taxon>Pseudomonadati</taxon>
        <taxon>Bdellovibrionota</taxon>
        <taxon>Bacteriovoracia</taxon>
        <taxon>Bacteriovoracales</taxon>
        <taxon>Bacteriovoracaceae</taxon>
        <taxon>Peredibacter</taxon>
    </lineage>
</organism>
<gene>
    <name evidence="1" type="ORF">SOO65_14140</name>
</gene>
<evidence type="ECO:0000313" key="2">
    <source>
        <dbReference type="Proteomes" id="UP001324634"/>
    </source>
</evidence>
<accession>A0AAX4HKR7</accession>
<dbReference type="AlphaFoldDB" id="A0AAX4HKR7"/>
<dbReference type="EMBL" id="CP139487">
    <property type="protein sequence ID" value="WPU63831.1"/>
    <property type="molecule type" value="Genomic_DNA"/>
</dbReference>
<proteinExistence type="predicted"/>
<dbReference type="KEGG" id="psti:SOO65_14140"/>
<name>A0AAX4HKR7_9BACT</name>
<sequence length="737" mass="83017">MKNSIILLFLMLLPTLTFAGLIDDPLLKNWNVVMKGSKGGNTIESFERKIYTPYSRYTVAQITNTELHFEGPKTPDAVREFLSKEFKLVGLQEKSIEGAHRFEGYRQDINRQVVVFVSFNKSKIKVSSGFFRPTYGRVVALEVELLHRKYHKLTGSVSHSPVFKLLNPFINEAYAQTDCTKCAGNPMCLLLCRSGNTGTGGNSGLLSGLDLSGIQNELSNANTQLTAINANVGAVNTNLSGVNANWGNTNIQIGNANTNWANTNTQIGNLNGTINTQIGNFNNNHADTNTQLAEANKNIANLTNVADKRAGEALQESQAWRAMTEKESQEWRALAKEQTDRGLAVAEKMADPNHLFKMATYSAAGAVLGASVANLAISGVTTAVSFLYKWATGELKEMKQNELLREFSLAMKVYEDSSKISKGLELSIDSALANMALHKKFQLENSEVLANIQKYILETEFQIEDAKKNRCVEELIPLNQKLVEFHSLAKILDMADPQKKMCLDLKELFRKLAQVEGVLQNARPNLLKAEEALNWQIARDQNDGAEILEDIRKGKLSKEVKNTQDKQREELYERNKKDTEELTKDVVEDCRDSFRVFDHDIKKADLKKYCESLLTDKAAPTPEGLVKALPQLNDKQRQQIMREFKKKYVQLGIDKVAAYEKQRKELFSDFEKESARHHEEISNLKDRVQMDPRIALNEMKAINEFVEKLMKEQAYIYSDGMRVKKAQFEEACQSLSE</sequence>
<evidence type="ECO:0000313" key="1">
    <source>
        <dbReference type="EMBL" id="WPU63831.1"/>
    </source>
</evidence>